<dbReference type="Proteomes" id="UP000365824">
    <property type="component" value="Unassembled WGS sequence"/>
</dbReference>
<dbReference type="RefSeq" id="WP_004310334.1">
    <property type="nucleotide sequence ID" value="NZ_CAAKNR010000226.1"/>
</dbReference>
<protein>
    <recommendedName>
        <fullName evidence="10">TonB C-terminal domain-containing protein</fullName>
    </recommendedName>
</protein>
<dbReference type="EMBL" id="VWLE01000047">
    <property type="protein sequence ID" value="KAA3953477.1"/>
    <property type="molecule type" value="Genomic_DNA"/>
</dbReference>
<reference evidence="5 6" key="1">
    <citation type="submission" date="2018-08" db="EMBL/GenBank/DDBJ databases">
        <title>A genome reference for cultivated species of the human gut microbiota.</title>
        <authorList>
            <person name="Zou Y."/>
            <person name="Xue W."/>
            <person name="Luo G."/>
        </authorList>
    </citation>
    <scope>NUCLEOTIDE SEQUENCE [LARGE SCALE GENOMIC DNA]</scope>
    <source>
        <strain evidence="5 6">AF20-9LB</strain>
    </source>
</reference>
<sequence>MNKIISLFIAVFFNVYTSAQINAGSTKESLMTLDEMPSWILSNIQFPQEAYKYGIAGIEQVCISASWDGKVFITSILNTLNPAFEKEIMDVISKAPRCRYNGSQPKDIYKYMLIDFHQYIPEDKREQIQQVTMHIPPRLSNIPTSPFNSRDKFVQWIHNNIQIPSTLKCYSDTLLFQYTITKKGKVNNISILQCKNDIVKCAIEDLLKKSPKWEPAIADRTTPIDVTICDKIIIKTDNDGMLLPLIVYRDDVFCNTRSKPTDPDMIVFNPEIKAKYNEEGNFLKNIMCDVIVDKKMVLNGSFVIEKDGTTSHIEISNSPDAETDSIVTEAIARTKWIAAMQGESAVRTIYSFGVNKQPRKQNQSSKYSYYDIFGKYFIALQANPMRTSYRFIQGDGTIQNYPFNNQGLFDYKAYYQGMLYYYKNMAGKNSNISRDYFDKLYKMYAGY</sequence>
<dbReference type="AlphaFoldDB" id="A0A139LCH3"/>
<evidence type="ECO:0000313" key="7">
    <source>
        <dbReference type="Proteomes" id="UP000323717"/>
    </source>
</evidence>
<evidence type="ECO:0008006" key="10">
    <source>
        <dbReference type="Google" id="ProtNLM"/>
    </source>
</evidence>
<name>A0A139LCH3_BACOV</name>
<dbReference type="EMBL" id="QRVZ01000008">
    <property type="protein sequence ID" value="RGS83552.1"/>
    <property type="molecule type" value="Genomic_DNA"/>
</dbReference>
<evidence type="ECO:0000313" key="2">
    <source>
        <dbReference type="EMBL" id="KAA3953477.1"/>
    </source>
</evidence>
<evidence type="ECO:0000313" key="3">
    <source>
        <dbReference type="EMBL" id="KAB1326398.1"/>
    </source>
</evidence>
<evidence type="ECO:0000313" key="8">
    <source>
        <dbReference type="Proteomes" id="UP000365824"/>
    </source>
</evidence>
<reference evidence="4" key="3">
    <citation type="submission" date="2022-10" db="EMBL/GenBank/DDBJ databases">
        <title>Human gut microbiome strain richness.</title>
        <authorList>
            <person name="Chen-Liaw A."/>
        </authorList>
    </citation>
    <scope>NUCLEOTIDE SEQUENCE</scope>
    <source>
        <strain evidence="4">BSD2780120875st1_E1_BSD2780120875_150330</strain>
    </source>
</reference>
<accession>A0A139LCH3</accession>
<evidence type="ECO:0000313" key="5">
    <source>
        <dbReference type="EMBL" id="RGS83552.1"/>
    </source>
</evidence>
<reference evidence="7 8" key="2">
    <citation type="journal article" date="2019" name="Nat. Med.">
        <title>A library of human gut bacterial isolates paired with longitudinal multiomics data enables mechanistic microbiome research.</title>
        <authorList>
            <person name="Poyet M."/>
            <person name="Groussin M."/>
            <person name="Gibbons S.M."/>
            <person name="Avila-Pacheco J."/>
            <person name="Jiang X."/>
            <person name="Kearney S.M."/>
            <person name="Perrotta A.R."/>
            <person name="Berdy B."/>
            <person name="Zhao S."/>
            <person name="Lieberman T.D."/>
            <person name="Swanson P.K."/>
            <person name="Smith M."/>
            <person name="Roesemann S."/>
            <person name="Alexander J.E."/>
            <person name="Rich S.A."/>
            <person name="Livny J."/>
            <person name="Vlamakis H."/>
            <person name="Clish C."/>
            <person name="Bullock K."/>
            <person name="Deik A."/>
            <person name="Scott J."/>
            <person name="Pierce K.A."/>
            <person name="Xavier R.J."/>
            <person name="Alm E.J."/>
        </authorList>
    </citation>
    <scope>NUCLEOTIDE SEQUENCE [LARGE SCALE GENOMIC DNA]</scope>
    <source>
        <strain evidence="1 8">BIOML-A160</strain>
        <strain evidence="2 7">BIOML-A163</strain>
        <strain evidence="3 9">BIOML-A2</strain>
    </source>
</reference>
<dbReference type="Proteomes" id="UP001219389">
    <property type="component" value="Unassembled WGS sequence"/>
</dbReference>
<evidence type="ECO:0000313" key="9">
    <source>
        <dbReference type="Proteomes" id="UP000375690"/>
    </source>
</evidence>
<evidence type="ECO:0000313" key="6">
    <source>
        <dbReference type="Proteomes" id="UP000266492"/>
    </source>
</evidence>
<comment type="caution">
    <text evidence="3">The sequence shown here is derived from an EMBL/GenBank/DDBJ whole genome shotgun (WGS) entry which is preliminary data.</text>
</comment>
<dbReference type="EMBL" id="JAQNZF010000001">
    <property type="protein sequence ID" value="MDC2740619.1"/>
    <property type="molecule type" value="Genomic_DNA"/>
</dbReference>
<dbReference type="EMBL" id="VWLB01000063">
    <property type="protein sequence ID" value="KAA3922569.1"/>
    <property type="molecule type" value="Genomic_DNA"/>
</dbReference>
<organism evidence="3 9">
    <name type="scientific">Bacteroides ovatus</name>
    <dbReference type="NCBI Taxonomy" id="28116"/>
    <lineage>
        <taxon>Bacteria</taxon>
        <taxon>Pseudomonadati</taxon>
        <taxon>Bacteroidota</taxon>
        <taxon>Bacteroidia</taxon>
        <taxon>Bacteroidales</taxon>
        <taxon>Bacteroidaceae</taxon>
        <taxon>Bacteroides</taxon>
    </lineage>
</organism>
<dbReference type="Proteomes" id="UP000375690">
    <property type="component" value="Unassembled WGS sequence"/>
</dbReference>
<dbReference type="Proteomes" id="UP000266492">
    <property type="component" value="Unassembled WGS sequence"/>
</dbReference>
<evidence type="ECO:0000313" key="1">
    <source>
        <dbReference type="EMBL" id="KAA3922569.1"/>
    </source>
</evidence>
<proteinExistence type="predicted"/>
<gene>
    <name evidence="5" type="ORF">DWX70_11455</name>
    <name evidence="3" type="ORF">F3B53_11905</name>
    <name evidence="2" type="ORF">F3D71_05675</name>
    <name evidence="1" type="ORF">F3F25_25800</name>
    <name evidence="4" type="ORF">PO382_00105</name>
</gene>
<dbReference type="Proteomes" id="UP000323717">
    <property type="component" value="Unassembled WGS sequence"/>
</dbReference>
<dbReference type="EMBL" id="VWFC01000012">
    <property type="protein sequence ID" value="KAB1326398.1"/>
    <property type="molecule type" value="Genomic_DNA"/>
</dbReference>
<evidence type="ECO:0000313" key="4">
    <source>
        <dbReference type="EMBL" id="MDC2740619.1"/>
    </source>
</evidence>